<dbReference type="Proteomes" id="UP000185478">
    <property type="component" value="Chromosome"/>
</dbReference>
<proteinExistence type="predicted"/>
<dbReference type="STRING" id="1431546.CAQU_09255"/>
<evidence type="ECO:0000313" key="2">
    <source>
        <dbReference type="EMBL" id="APT85228.1"/>
    </source>
</evidence>
<dbReference type="EMBL" id="CP009245">
    <property type="protein sequence ID" value="APT85228.1"/>
    <property type="molecule type" value="Genomic_DNA"/>
</dbReference>
<accession>A0A1L7CH98</accession>
<evidence type="ECO:0000313" key="3">
    <source>
        <dbReference type="Proteomes" id="UP000185478"/>
    </source>
</evidence>
<feature type="domain" description="Plasmid pRiA4b Orf3-like" evidence="1">
    <location>
        <begin position="421"/>
        <end position="588"/>
    </location>
</feature>
<dbReference type="InterPro" id="IPR024047">
    <property type="entry name" value="MM3350-like_sf"/>
</dbReference>
<name>A0A1L7CH98_9CORY</name>
<dbReference type="RefSeq" id="WP_075727059.1">
    <property type="nucleotide sequence ID" value="NZ_CP009245.1"/>
</dbReference>
<dbReference type="InterPro" id="IPR012912">
    <property type="entry name" value="Plasmid_pRiA4b_Orf3-like"/>
</dbReference>
<gene>
    <name evidence="2" type="ORF">CAQU_09255</name>
</gene>
<organism evidence="2 3">
    <name type="scientific">Corynebacterium aquilae DSM 44791</name>
    <dbReference type="NCBI Taxonomy" id="1431546"/>
    <lineage>
        <taxon>Bacteria</taxon>
        <taxon>Bacillati</taxon>
        <taxon>Actinomycetota</taxon>
        <taxon>Actinomycetes</taxon>
        <taxon>Mycobacteriales</taxon>
        <taxon>Corynebacteriaceae</taxon>
        <taxon>Corynebacterium</taxon>
    </lineage>
</organism>
<evidence type="ECO:0000259" key="1">
    <source>
        <dbReference type="Pfam" id="PF07929"/>
    </source>
</evidence>
<reference evidence="2 3" key="1">
    <citation type="submission" date="2014-08" db="EMBL/GenBank/DDBJ databases">
        <title>Complete genome sequence of Corynebacterium aquilae S-613T(T) (=DSM 44791(T)), isolated from the choana of a healthy golden eagle.</title>
        <authorList>
            <person name="Ruckert C."/>
            <person name="Albersmeier A."/>
            <person name="Winkler A."/>
            <person name="Kalinowski J."/>
        </authorList>
    </citation>
    <scope>NUCLEOTIDE SEQUENCE [LARGE SCALE GENOMIC DNA]</scope>
    <source>
        <strain evidence="2 3">S-613</strain>
    </source>
</reference>
<dbReference type="SUPFAM" id="SSF159941">
    <property type="entry name" value="MM3350-like"/>
    <property type="match status" value="1"/>
</dbReference>
<sequence>MTDKDARLVRGEVFGPRLKQQTIKKITLTNAECDVRRVALVDISRSACDIMDEFVVSLGLPPHPRTVLTLTGPRNTYVGRAGYHYLHDNLIDATDLQLAELIVPGRDVFLEASPMHGWRFRLELSDPEPQDMEFVAEQQGLICLVEYSGTVVDTISPATYAMVRAALCGQDIPPHIEWVVDDAALVDRIHDRLPDPLYDVLKFGACRNAGVNMGAYPLFDLLLGEDARYTALVALVDYINNQGPIALTDEGLSDPAVVTELVEGESFLTYHISKHQIRRAQYEPALAAALRIGQDVGLLEAIEQSVYLTDYAKKLVDLPTLNLVLQVAAWTLSWLIDHDALDTIELEDGVRPRLVTFAPRKVRTTFSAVLDDVTIPERVLPKFVATAKDAQAHPLQASTAYLPGEPLDVPAAALHQPHVVARVTLNGVEPAITRVVAVPWGDVVSQGMQAILCLFGWENNHPWYVQFDAPKAISLAAVPSGQPGDLGELSQEEQTWPVRVVNSRDQVYGPLCYRADAVQLSQILIPAGSPVTLCYDPGDKWRMTIHPMRVEDRARGYYVDEADRACPPEDCGGVAGFERLRQITDDVEGYILSHCQEDVSKIEQTLAEFKDHDFVHPQFPPGCYEAQSE</sequence>
<dbReference type="KEGG" id="caqu:CAQU_09255"/>
<dbReference type="Gene3D" id="3.10.290.30">
    <property type="entry name" value="MM3350-like"/>
    <property type="match status" value="1"/>
</dbReference>
<keyword evidence="3" id="KW-1185">Reference proteome</keyword>
<dbReference type="Pfam" id="PF07929">
    <property type="entry name" value="PRiA4_ORF3"/>
    <property type="match status" value="1"/>
</dbReference>
<dbReference type="AlphaFoldDB" id="A0A1L7CH98"/>
<protein>
    <recommendedName>
        <fullName evidence="1">Plasmid pRiA4b Orf3-like domain-containing protein</fullName>
    </recommendedName>
</protein>